<comment type="caution">
    <text evidence="4">The sequence shown here is derived from an EMBL/GenBank/DDBJ whole genome shotgun (WGS) entry which is preliminary data.</text>
</comment>
<evidence type="ECO:0000256" key="1">
    <source>
        <dbReference type="SAM" id="MobiDB-lite"/>
    </source>
</evidence>
<evidence type="ECO:0000313" key="5">
    <source>
        <dbReference type="Proteomes" id="UP000189004"/>
    </source>
</evidence>
<dbReference type="RefSeq" id="WP_077692291.1">
    <property type="nucleotide sequence ID" value="NZ_JACCHL010000001.1"/>
</dbReference>
<dbReference type="Proteomes" id="UP000189004">
    <property type="component" value="Unassembled WGS sequence"/>
</dbReference>
<evidence type="ECO:0000313" key="6">
    <source>
        <dbReference type="Proteomes" id="UP000584931"/>
    </source>
</evidence>
<name>A0A1V3C653_9ACTN</name>
<evidence type="ECO:0000256" key="2">
    <source>
        <dbReference type="SAM" id="Phobius"/>
    </source>
</evidence>
<evidence type="ECO:0000313" key="3">
    <source>
        <dbReference type="EMBL" id="NYH52366.1"/>
    </source>
</evidence>
<keyword evidence="2" id="KW-1133">Transmembrane helix</keyword>
<dbReference type="InterPro" id="IPR045635">
    <property type="entry name" value="DUF6412"/>
</dbReference>
<dbReference type="EMBL" id="MCOK01000001">
    <property type="protein sequence ID" value="OOC55860.1"/>
    <property type="molecule type" value="Genomic_DNA"/>
</dbReference>
<sequence length="96" mass="9939">MSLVLTFFEFLMLGVVPAELLPSPATLALLLATVGTAVALCVLCGAAPRPAGDTATRTAHAMRRRSARMPVLALRDPDAPGRPRPRAPGAALPAAR</sequence>
<accession>A0A7Z0BIS3</accession>
<proteinExistence type="predicted"/>
<keyword evidence="2" id="KW-0472">Membrane</keyword>
<reference evidence="3 6" key="3">
    <citation type="submission" date="2020-07" db="EMBL/GenBank/DDBJ databases">
        <title>Sequencing the genomes of 1000 actinobacteria strains.</title>
        <authorList>
            <person name="Klenk H.-P."/>
        </authorList>
    </citation>
    <scope>NUCLEOTIDE SEQUENCE [LARGE SCALE GENOMIC DNA]</scope>
    <source>
        <strain evidence="3 6">DSM 45278</strain>
    </source>
</reference>
<feature type="compositionally biased region" description="Low complexity" evidence="1">
    <location>
        <begin position="87"/>
        <end position="96"/>
    </location>
</feature>
<dbReference type="Pfam" id="PF19950">
    <property type="entry name" value="DUF6412"/>
    <property type="match status" value="1"/>
</dbReference>
<dbReference type="AlphaFoldDB" id="A0A1V3C653"/>
<dbReference type="Proteomes" id="UP000584931">
    <property type="component" value="Unassembled WGS sequence"/>
</dbReference>
<reference evidence="4" key="2">
    <citation type="submission" date="2016-08" db="EMBL/GenBank/DDBJ databases">
        <authorList>
            <person name="Seilhamer J.J."/>
        </authorList>
    </citation>
    <scope>NUCLEOTIDE SEQUENCE [LARGE SCALE GENOMIC DNA]</scope>
    <source>
        <strain evidence="4">UTMC102</strain>
    </source>
</reference>
<keyword evidence="5" id="KW-1185">Reference proteome</keyword>
<keyword evidence="2" id="KW-0812">Transmembrane</keyword>
<protein>
    <submittedName>
        <fullName evidence="4">Uncharacterized protein</fullName>
    </submittedName>
</protein>
<organism evidence="4 5">
    <name type="scientific">Nocardiopsis sinuspersici</name>
    <dbReference type="NCBI Taxonomy" id="501010"/>
    <lineage>
        <taxon>Bacteria</taxon>
        <taxon>Bacillati</taxon>
        <taxon>Actinomycetota</taxon>
        <taxon>Actinomycetes</taxon>
        <taxon>Streptosporangiales</taxon>
        <taxon>Nocardiopsidaceae</taxon>
        <taxon>Nocardiopsis</taxon>
    </lineage>
</organism>
<dbReference type="STRING" id="501010.NOSIN_20160"/>
<feature type="region of interest" description="Disordered" evidence="1">
    <location>
        <begin position="70"/>
        <end position="96"/>
    </location>
</feature>
<reference evidence="5" key="1">
    <citation type="submission" date="2016-08" db="EMBL/GenBank/DDBJ databases">
        <authorList>
            <person name="Tokovenko B."/>
            <person name="Kalinowski J."/>
        </authorList>
    </citation>
    <scope>NUCLEOTIDE SEQUENCE [LARGE SCALE GENOMIC DNA]</scope>
    <source>
        <strain evidence="5">UTMC102</strain>
    </source>
</reference>
<feature type="transmembrane region" description="Helical" evidence="2">
    <location>
        <begin position="28"/>
        <end position="47"/>
    </location>
</feature>
<evidence type="ECO:0000313" key="4">
    <source>
        <dbReference type="EMBL" id="OOC55860.1"/>
    </source>
</evidence>
<dbReference type="EMBL" id="JACCHL010000001">
    <property type="protein sequence ID" value="NYH52366.1"/>
    <property type="molecule type" value="Genomic_DNA"/>
</dbReference>
<gene>
    <name evidence="3" type="ORF">HNR06_001955</name>
    <name evidence="4" type="ORF">NOSIN_20160</name>
</gene>
<accession>A0A1V3C653</accession>